<name>A0A4E0RIF7_FASHE</name>
<dbReference type="SUPFAM" id="SSF49854">
    <property type="entry name" value="Spermadhesin, CUB domain"/>
    <property type="match status" value="4"/>
</dbReference>
<evidence type="ECO:0000256" key="2">
    <source>
        <dbReference type="PROSITE-ProRule" id="PRU00059"/>
    </source>
</evidence>
<protein>
    <recommendedName>
        <fullName evidence="5">CUB domain-containing protein</fullName>
    </recommendedName>
</protein>
<dbReference type="Gene3D" id="2.60.120.290">
    <property type="entry name" value="Spermadhesin, CUB domain"/>
    <property type="match status" value="4"/>
</dbReference>
<feature type="region of interest" description="Disordered" evidence="3">
    <location>
        <begin position="666"/>
        <end position="697"/>
    </location>
</feature>
<feature type="domain" description="CUB" evidence="5">
    <location>
        <begin position="785"/>
        <end position="909"/>
    </location>
</feature>
<evidence type="ECO:0000259" key="5">
    <source>
        <dbReference type="PROSITE" id="PS01180"/>
    </source>
</evidence>
<dbReference type="Proteomes" id="UP000230066">
    <property type="component" value="Unassembled WGS sequence"/>
</dbReference>
<keyword evidence="4" id="KW-0732">Signal</keyword>
<dbReference type="InterPro" id="IPR035914">
    <property type="entry name" value="Sperma_CUB_dom_sf"/>
</dbReference>
<feature type="domain" description="CUB" evidence="5">
    <location>
        <begin position="175"/>
        <end position="323"/>
    </location>
</feature>
<feature type="domain" description="CUB" evidence="5">
    <location>
        <begin position="362"/>
        <end position="491"/>
    </location>
</feature>
<proteinExistence type="predicted"/>
<dbReference type="PANTHER" id="PTHR47537">
    <property type="entry name" value="CUBILIN"/>
    <property type="match status" value="1"/>
</dbReference>
<feature type="chain" id="PRO_5020022299" description="CUB domain-containing protein" evidence="4">
    <location>
        <begin position="22"/>
        <end position="938"/>
    </location>
</feature>
<evidence type="ECO:0000256" key="3">
    <source>
        <dbReference type="SAM" id="MobiDB-lite"/>
    </source>
</evidence>
<dbReference type="EMBL" id="JXXN02000991">
    <property type="protein sequence ID" value="THD25784.1"/>
    <property type="molecule type" value="Genomic_DNA"/>
</dbReference>
<accession>A0A4E0RIF7</accession>
<dbReference type="InterPro" id="IPR000859">
    <property type="entry name" value="CUB_dom"/>
</dbReference>
<dbReference type="GO" id="GO:0005886">
    <property type="term" value="C:plasma membrane"/>
    <property type="evidence" value="ECO:0007669"/>
    <property type="project" value="TreeGrafter"/>
</dbReference>
<dbReference type="AlphaFoldDB" id="A0A4E0RIF7"/>
<evidence type="ECO:0000313" key="7">
    <source>
        <dbReference type="Proteomes" id="UP000230066"/>
    </source>
</evidence>
<dbReference type="InterPro" id="IPR053207">
    <property type="entry name" value="Non-NMDA_GluR_Accessory"/>
</dbReference>
<dbReference type="SMART" id="SM00042">
    <property type="entry name" value="CUB"/>
    <property type="match status" value="3"/>
</dbReference>
<feature type="signal peptide" evidence="4">
    <location>
        <begin position="1"/>
        <end position="21"/>
    </location>
</feature>
<keyword evidence="7" id="KW-1185">Reference proteome</keyword>
<reference evidence="6" key="1">
    <citation type="submission" date="2019-03" db="EMBL/GenBank/DDBJ databases">
        <title>Improved annotation for the trematode Fasciola hepatica.</title>
        <authorList>
            <person name="Choi Y.-J."/>
            <person name="Martin J."/>
            <person name="Mitreva M."/>
        </authorList>
    </citation>
    <scope>NUCLEOTIDE SEQUENCE [LARGE SCALE GENOMIC DNA]</scope>
</reference>
<dbReference type="Pfam" id="PF00431">
    <property type="entry name" value="CUB"/>
    <property type="match status" value="3"/>
</dbReference>
<sequence>MLLYNFTCFVFILCWILRSQSIGPECQCHLFRSRGRTNGTFKSPNLGLPTPSTMDCLIYSFLAQSDELVHIQFVEFNIPRVTPNLSSSSCSAHFRVYGQIQTTLLNDDDPYDEELCGSLPDLPQDQYFSASQRLILSVKLNPESEVLESGFLGHFWFEPKDKYTSSGMVIPGTECDRFAVSESSRLTNPNNTGRFGRMHSPNYPRNYQPGLYCQFFFVGQPRERVILTLHDVELAKTNENCTKRPRGDYILIQEAKNTVQSPSDLNAPRTSIVPVRPGKYVWHYCGKLTQAQIVSDGPNLVLTFVSNHDHHQRRGFALSYQFVHRNQVRPTTFQTSEIFMQMPVEEHQIMDSTFGESPDWHTPGSVDHFSWYDGRHKGTILSPNYPDVYPQEVDQSYVLLGPPQGQIHLSFREFRLDFHHPSNCIQYKGDRVELYVGPESDEHVWGVLCGVTLPGHLRDLVIQSDRLRLRFVSDNVTSKTEFGFRIIYDFQTSRLSTSQFSPTTRNQSQIRLEKEYHSEPVGDIPGNLTFDNCTITIDSNGMARKGYIRLLDSVSGHPTEGQLPADETPRVERCRWILRGETHERIKLKVVSLKGQTTKLQTSSADGSSLQNDEFQSHGENMYEKRRQNSHLNYPIPRLKCMKPYQVEILTFQKSSQTKNYMDLLEPPTRSFDHTSVGSFVDSERTRTSPEQDPTDGRLMQISDRLELCLGSRIENNQFIQGYMSTSVPRVELILKTPVLNKSEADQSISTRRSTTANPELAIEYSFVTDYGVLSRFGHQNAPGCDFIFRSSESAHGNFTSPNYPGLYPADLTCHYMFIGDVGEVIELNFQKFDVDSNTATCSDGSGDYIELEPCTQYNFLKLTRKRYCQMPPKNQFIVIHWNNPCLNLQFVSDRQTVRTGFLGIYRFHKSGTSPGSRHLSWLLWLIVLHRCTNPYLT</sequence>
<evidence type="ECO:0000256" key="1">
    <source>
        <dbReference type="ARBA" id="ARBA00023157"/>
    </source>
</evidence>
<keyword evidence="1" id="KW-1015">Disulfide bond</keyword>
<gene>
    <name evidence="6" type="ORF">D915_003336</name>
</gene>
<dbReference type="CDD" id="cd00041">
    <property type="entry name" value="CUB"/>
    <property type="match status" value="3"/>
</dbReference>
<comment type="caution">
    <text evidence="6">The sequence shown here is derived from an EMBL/GenBank/DDBJ whole genome shotgun (WGS) entry which is preliminary data.</text>
</comment>
<evidence type="ECO:0000256" key="4">
    <source>
        <dbReference type="SAM" id="SignalP"/>
    </source>
</evidence>
<comment type="caution">
    <text evidence="2">Lacks conserved residue(s) required for the propagation of feature annotation.</text>
</comment>
<evidence type="ECO:0000313" key="6">
    <source>
        <dbReference type="EMBL" id="THD25784.1"/>
    </source>
</evidence>
<dbReference type="PANTHER" id="PTHR47537:SF2">
    <property type="entry name" value="CUBILIN"/>
    <property type="match status" value="1"/>
</dbReference>
<organism evidence="6 7">
    <name type="scientific">Fasciola hepatica</name>
    <name type="common">Liver fluke</name>
    <dbReference type="NCBI Taxonomy" id="6192"/>
    <lineage>
        <taxon>Eukaryota</taxon>
        <taxon>Metazoa</taxon>
        <taxon>Spiralia</taxon>
        <taxon>Lophotrochozoa</taxon>
        <taxon>Platyhelminthes</taxon>
        <taxon>Trematoda</taxon>
        <taxon>Digenea</taxon>
        <taxon>Plagiorchiida</taxon>
        <taxon>Echinostomata</taxon>
        <taxon>Echinostomatoidea</taxon>
        <taxon>Fasciolidae</taxon>
        <taxon>Fasciola</taxon>
    </lineage>
</organism>
<dbReference type="PROSITE" id="PS01180">
    <property type="entry name" value="CUB"/>
    <property type="match status" value="3"/>
</dbReference>